<keyword evidence="3" id="KW-1185">Reference proteome</keyword>
<dbReference type="Proteomes" id="UP000274515">
    <property type="component" value="Unassembled WGS sequence"/>
</dbReference>
<evidence type="ECO:0000313" key="2">
    <source>
        <dbReference type="EMBL" id="RRO16982.1"/>
    </source>
</evidence>
<protein>
    <submittedName>
        <fullName evidence="2">N-acetyltransferase</fullName>
    </submittedName>
</protein>
<dbReference type="PANTHER" id="PTHR43792:SF1">
    <property type="entry name" value="N-ACETYLTRANSFERASE DOMAIN-CONTAINING PROTEIN"/>
    <property type="match status" value="1"/>
</dbReference>
<dbReference type="PANTHER" id="PTHR43792">
    <property type="entry name" value="GNAT FAMILY, PUTATIVE (AFU_ORTHOLOGUE AFUA_3G00765)-RELATED-RELATED"/>
    <property type="match status" value="1"/>
</dbReference>
<dbReference type="RefSeq" id="WP_125090308.1">
    <property type="nucleotide sequence ID" value="NZ_RSAA01000010.1"/>
</dbReference>
<accession>A0A426JV52</accession>
<dbReference type="InterPro" id="IPR000182">
    <property type="entry name" value="GNAT_dom"/>
</dbReference>
<dbReference type="Gene3D" id="3.40.630.30">
    <property type="match status" value="1"/>
</dbReference>
<dbReference type="EMBL" id="RSAA01000010">
    <property type="protein sequence ID" value="RRO16982.1"/>
    <property type="molecule type" value="Genomic_DNA"/>
</dbReference>
<dbReference type="InterPro" id="IPR051531">
    <property type="entry name" value="N-acetyltransferase"/>
</dbReference>
<proteinExistence type="predicted"/>
<dbReference type="InterPro" id="IPR016181">
    <property type="entry name" value="Acyl_CoA_acyltransferase"/>
</dbReference>
<dbReference type="GO" id="GO:0016747">
    <property type="term" value="F:acyltransferase activity, transferring groups other than amino-acyl groups"/>
    <property type="evidence" value="ECO:0007669"/>
    <property type="project" value="InterPro"/>
</dbReference>
<feature type="domain" description="N-acetyltransferase" evidence="1">
    <location>
        <begin position="10"/>
        <end position="174"/>
    </location>
</feature>
<gene>
    <name evidence="2" type="ORF">EIL87_11930</name>
</gene>
<dbReference type="OrthoDB" id="3533156at2"/>
<reference evidence="2 3" key="1">
    <citation type="submission" date="2018-11" db="EMBL/GenBank/DDBJ databases">
        <title>Saccharopolyspora rhizosphaerae sp. nov., an actinomycete isolated from rhizosphere soil in Thailand.</title>
        <authorList>
            <person name="Intra B."/>
            <person name="Euanorasetr J."/>
            <person name="Take A."/>
            <person name="Inahashi Y."/>
            <person name="Mori M."/>
            <person name="Panbangred W."/>
            <person name="Matsumoto A."/>
        </authorList>
    </citation>
    <scope>NUCLEOTIDE SEQUENCE [LARGE SCALE GENOMIC DNA]</scope>
    <source>
        <strain evidence="2 3">H219</strain>
    </source>
</reference>
<evidence type="ECO:0000313" key="3">
    <source>
        <dbReference type="Proteomes" id="UP000274515"/>
    </source>
</evidence>
<dbReference type="AlphaFoldDB" id="A0A426JV52"/>
<evidence type="ECO:0000259" key="1">
    <source>
        <dbReference type="PROSITE" id="PS51186"/>
    </source>
</evidence>
<dbReference type="PROSITE" id="PS51186">
    <property type="entry name" value="GNAT"/>
    <property type="match status" value="1"/>
</dbReference>
<dbReference type="CDD" id="cd04301">
    <property type="entry name" value="NAT_SF"/>
    <property type="match status" value="1"/>
</dbReference>
<name>A0A426JV52_9PSEU</name>
<comment type="caution">
    <text evidence="2">The sequence shown here is derived from an EMBL/GenBank/DDBJ whole genome shotgun (WGS) entry which is preliminary data.</text>
</comment>
<dbReference type="SUPFAM" id="SSF55729">
    <property type="entry name" value="Acyl-CoA N-acyltransferases (Nat)"/>
    <property type="match status" value="1"/>
</dbReference>
<organism evidence="2 3">
    <name type="scientific">Saccharopolyspora rhizosphaerae</name>
    <dbReference type="NCBI Taxonomy" id="2492662"/>
    <lineage>
        <taxon>Bacteria</taxon>
        <taxon>Bacillati</taxon>
        <taxon>Actinomycetota</taxon>
        <taxon>Actinomycetes</taxon>
        <taxon>Pseudonocardiales</taxon>
        <taxon>Pseudonocardiaceae</taxon>
        <taxon>Saccharopolyspora</taxon>
    </lineage>
</organism>
<keyword evidence="2" id="KW-0808">Transferase</keyword>
<sequence length="190" mass="21398">MAQRLVTDRLLLRTWELEDAAAAFRVFGHAEVARWLSPIMDQVPNQEAMQVLLRQWIIEDLRAEPPTGRWCIQRRDDDAVLGGAALLPLPPGGDDLEIGAQLHPSAWHQGYATEATHALAQWAFRQDVDELYAVVRPDNTRAVSAVRRNGMEWVGETSKYFGQTMQLYRLRPADLTQAQPGALPPGFEDE</sequence>
<dbReference type="Pfam" id="PF13302">
    <property type="entry name" value="Acetyltransf_3"/>
    <property type="match status" value="1"/>
</dbReference>